<dbReference type="Proteomes" id="UP001500804">
    <property type="component" value="Unassembled WGS sequence"/>
</dbReference>
<evidence type="ECO:0000313" key="9">
    <source>
        <dbReference type="EMBL" id="GAA5125612.1"/>
    </source>
</evidence>
<comment type="caution">
    <text evidence="9">The sequence shown here is derived from an EMBL/GenBank/DDBJ whole genome shotgun (WGS) entry which is preliminary data.</text>
</comment>
<evidence type="ECO:0000256" key="4">
    <source>
        <dbReference type="ARBA" id="ARBA00022692"/>
    </source>
</evidence>
<evidence type="ECO:0000256" key="6">
    <source>
        <dbReference type="ARBA" id="ARBA00023136"/>
    </source>
</evidence>
<protein>
    <submittedName>
        <fullName evidence="9">DUF421 domain-containing protein</fullName>
    </submittedName>
</protein>
<comment type="subcellular location">
    <subcellularLocation>
        <location evidence="1">Cell membrane</location>
        <topology evidence="1">Multi-pass membrane protein</topology>
    </subcellularLocation>
</comment>
<feature type="domain" description="YetF C-terminal" evidence="8">
    <location>
        <begin position="87"/>
        <end position="156"/>
    </location>
</feature>
<dbReference type="InterPro" id="IPR007353">
    <property type="entry name" value="DUF421"/>
</dbReference>
<evidence type="ECO:0000256" key="5">
    <source>
        <dbReference type="ARBA" id="ARBA00022989"/>
    </source>
</evidence>
<keyword evidence="4 7" id="KW-0812">Transmembrane</keyword>
<feature type="transmembrane region" description="Helical" evidence="7">
    <location>
        <begin position="6"/>
        <end position="28"/>
    </location>
</feature>
<dbReference type="PANTHER" id="PTHR34582">
    <property type="entry name" value="UPF0702 TRANSMEMBRANE PROTEIN YCAP"/>
    <property type="match status" value="1"/>
</dbReference>
<reference evidence="10" key="1">
    <citation type="journal article" date="2019" name="Int. J. Syst. Evol. Microbiol.">
        <title>The Global Catalogue of Microorganisms (GCM) 10K type strain sequencing project: providing services to taxonomists for standard genome sequencing and annotation.</title>
        <authorList>
            <consortium name="The Broad Institute Genomics Platform"/>
            <consortium name="The Broad Institute Genome Sequencing Center for Infectious Disease"/>
            <person name="Wu L."/>
            <person name="Ma J."/>
        </authorList>
    </citation>
    <scope>NUCLEOTIDE SEQUENCE [LARGE SCALE GENOMIC DNA]</scope>
    <source>
        <strain evidence="10">JCM 18302</strain>
    </source>
</reference>
<evidence type="ECO:0000256" key="3">
    <source>
        <dbReference type="ARBA" id="ARBA00022475"/>
    </source>
</evidence>
<dbReference type="InterPro" id="IPR023090">
    <property type="entry name" value="UPF0702_alpha/beta_dom_sf"/>
</dbReference>
<sequence length="179" mass="19419">MRLGIGWPDAAGVVVSTIGIYLAFLLLLRIVGQRALAAMSSFDFAAAIALGAVMGRALLGYTPTLAAGLIGMTALFALQGIFRILRRNRRLDQLLSNLPVLLMANGAVLDDNLRTAKIVEDELRQNLRLAGIHRYSDVAAVILERTGAISVLRRGEKIAPELLSDVRGRELLDPEHIRP</sequence>
<evidence type="ECO:0000259" key="8">
    <source>
        <dbReference type="Pfam" id="PF04239"/>
    </source>
</evidence>
<dbReference type="EMBL" id="BAABJO010000014">
    <property type="protein sequence ID" value="GAA5125612.1"/>
    <property type="molecule type" value="Genomic_DNA"/>
</dbReference>
<keyword evidence="5 7" id="KW-1133">Transmembrane helix</keyword>
<dbReference type="RefSeq" id="WP_345606737.1">
    <property type="nucleotide sequence ID" value="NZ_BAABJO010000014.1"/>
</dbReference>
<dbReference type="Gene3D" id="3.30.240.20">
    <property type="entry name" value="bsu07140 like domains"/>
    <property type="match status" value="1"/>
</dbReference>
<keyword evidence="3" id="KW-1003">Cell membrane</keyword>
<accession>A0ABP9NMI9</accession>
<evidence type="ECO:0000256" key="2">
    <source>
        <dbReference type="ARBA" id="ARBA00006448"/>
    </source>
</evidence>
<evidence type="ECO:0000313" key="10">
    <source>
        <dbReference type="Proteomes" id="UP001500804"/>
    </source>
</evidence>
<feature type="transmembrane region" description="Helical" evidence="7">
    <location>
        <begin position="35"/>
        <end position="59"/>
    </location>
</feature>
<evidence type="ECO:0000256" key="7">
    <source>
        <dbReference type="SAM" id="Phobius"/>
    </source>
</evidence>
<comment type="similarity">
    <text evidence="2">Belongs to the UPF0702 family.</text>
</comment>
<gene>
    <name evidence="9" type="ORF">GCM10023320_40270</name>
</gene>
<name>A0ABP9NMI9_9PSEU</name>
<keyword evidence="6 7" id="KW-0472">Membrane</keyword>
<proteinExistence type="inferred from homology"/>
<keyword evidence="10" id="KW-1185">Reference proteome</keyword>
<dbReference type="Pfam" id="PF04239">
    <property type="entry name" value="DUF421"/>
    <property type="match status" value="1"/>
</dbReference>
<dbReference type="PANTHER" id="PTHR34582:SF6">
    <property type="entry name" value="UPF0702 TRANSMEMBRANE PROTEIN YCAP"/>
    <property type="match status" value="1"/>
</dbReference>
<evidence type="ECO:0000256" key="1">
    <source>
        <dbReference type="ARBA" id="ARBA00004651"/>
    </source>
</evidence>
<organism evidence="9 10">
    <name type="scientific">Pseudonocardia adelaidensis</name>
    <dbReference type="NCBI Taxonomy" id="648754"/>
    <lineage>
        <taxon>Bacteria</taxon>
        <taxon>Bacillati</taxon>
        <taxon>Actinomycetota</taxon>
        <taxon>Actinomycetes</taxon>
        <taxon>Pseudonocardiales</taxon>
        <taxon>Pseudonocardiaceae</taxon>
        <taxon>Pseudonocardia</taxon>
    </lineage>
</organism>
<feature type="transmembrane region" description="Helical" evidence="7">
    <location>
        <begin position="65"/>
        <end position="85"/>
    </location>
</feature>